<comment type="function">
    <text evidence="8">Catalytic subunit of the SLX1-SLX4 structure-specific endonuclease that resolves DNA secondary structures generated during DNA repair and recombination. Has endonuclease activity towards branched DNA substrates, introducing single-strand cuts in duplex DNA close to junctions with ss-DNA.</text>
</comment>
<dbReference type="Proteomes" id="UP000603453">
    <property type="component" value="Unassembled WGS sequence"/>
</dbReference>
<dbReference type="SUPFAM" id="SSF82771">
    <property type="entry name" value="GIY-YIG endonuclease"/>
    <property type="match status" value="1"/>
</dbReference>
<comment type="similarity">
    <text evidence="8">Belongs to the SLX1 family.</text>
</comment>
<keyword evidence="6 8" id="KW-0234">DNA repair</keyword>
<comment type="subunit">
    <text evidence="8">Forms a heterodimer with SLX4.</text>
</comment>
<feature type="domain" description="GIY-YIG" evidence="9">
    <location>
        <begin position="4"/>
        <end position="86"/>
    </location>
</feature>
<evidence type="ECO:0000256" key="3">
    <source>
        <dbReference type="ARBA" id="ARBA00022763"/>
    </source>
</evidence>
<dbReference type="InterPro" id="IPR013083">
    <property type="entry name" value="Znf_RING/FYVE/PHD"/>
</dbReference>
<protein>
    <recommendedName>
        <fullName evidence="9">GIY-YIG domain-containing protein</fullName>
    </recommendedName>
</protein>
<dbReference type="Pfam" id="PF01541">
    <property type="entry name" value="GIY-YIG"/>
    <property type="match status" value="1"/>
</dbReference>
<dbReference type="HAMAP" id="MF_03100">
    <property type="entry name" value="Endonuc_su_Slx1"/>
    <property type="match status" value="1"/>
</dbReference>
<dbReference type="PANTHER" id="PTHR20208:SF10">
    <property type="entry name" value="STRUCTURE-SPECIFIC ENDONUCLEASE SUBUNIT SLX1"/>
    <property type="match status" value="1"/>
</dbReference>
<dbReference type="OrthoDB" id="24645at2759"/>
<keyword evidence="2 8" id="KW-0255">Endonuclease</keyword>
<keyword evidence="1 8" id="KW-0540">Nuclease</keyword>
<evidence type="ECO:0000256" key="7">
    <source>
        <dbReference type="ARBA" id="ARBA00023242"/>
    </source>
</evidence>
<dbReference type="AlphaFoldDB" id="A0A8H7REK7"/>
<dbReference type="GO" id="GO:0017108">
    <property type="term" value="F:5'-flap endonuclease activity"/>
    <property type="evidence" value="ECO:0007669"/>
    <property type="project" value="InterPro"/>
</dbReference>
<evidence type="ECO:0000256" key="8">
    <source>
        <dbReference type="HAMAP-Rule" id="MF_03100"/>
    </source>
</evidence>
<comment type="cofactor">
    <cofactor evidence="8">
        <name>a divalent metal cation</name>
        <dbReference type="ChEBI" id="CHEBI:60240"/>
    </cofactor>
</comment>
<evidence type="ECO:0000313" key="10">
    <source>
        <dbReference type="EMBL" id="KAG2208950.1"/>
    </source>
</evidence>
<keyword evidence="7 8" id="KW-0539">Nucleus</keyword>
<keyword evidence="4 8" id="KW-0378">Hydrolase</keyword>
<dbReference type="InterPro" id="IPR000305">
    <property type="entry name" value="GIY-YIG_endonuc"/>
</dbReference>
<dbReference type="GO" id="GO:0008821">
    <property type="term" value="F:crossover junction DNA endonuclease activity"/>
    <property type="evidence" value="ECO:0007669"/>
    <property type="project" value="TreeGrafter"/>
</dbReference>
<evidence type="ECO:0000259" key="9">
    <source>
        <dbReference type="PROSITE" id="PS50164"/>
    </source>
</evidence>
<evidence type="ECO:0000256" key="1">
    <source>
        <dbReference type="ARBA" id="ARBA00022722"/>
    </source>
</evidence>
<evidence type="ECO:0000256" key="2">
    <source>
        <dbReference type="ARBA" id="ARBA00022759"/>
    </source>
</evidence>
<accession>A0A8H7REK7</accession>
<organism evidence="10 11">
    <name type="scientific">Mucor saturninus</name>
    <dbReference type="NCBI Taxonomy" id="64648"/>
    <lineage>
        <taxon>Eukaryota</taxon>
        <taxon>Fungi</taxon>
        <taxon>Fungi incertae sedis</taxon>
        <taxon>Mucoromycota</taxon>
        <taxon>Mucoromycotina</taxon>
        <taxon>Mucoromycetes</taxon>
        <taxon>Mucorales</taxon>
        <taxon>Mucorineae</taxon>
        <taxon>Mucoraceae</taxon>
        <taxon>Mucor</taxon>
    </lineage>
</organism>
<dbReference type="PROSITE" id="PS50164">
    <property type="entry name" value="GIY_YIG"/>
    <property type="match status" value="1"/>
</dbReference>
<comment type="caution">
    <text evidence="8">Lacks conserved residue(s) required for the propagation of feature annotation.</text>
</comment>
<keyword evidence="5 8" id="KW-0233">DNA recombination</keyword>
<dbReference type="GO" id="GO:0033557">
    <property type="term" value="C:Slx1-Slx4 complex"/>
    <property type="evidence" value="ECO:0007669"/>
    <property type="project" value="UniProtKB-UniRule"/>
</dbReference>
<sequence>MYCSFYCCYLLRSLQEGQGNKTYVGSTPEPIKRLRQHNGEITQGAYRTRKLRPWEHVMIVYGFPSRTEALQFEWAWQKPQQSRHVKALADTNPYKIRYTQCTKNKANHPLTKIKVAQLLLNSKPFCQLPLKLRFVLPSMQDIFLQVDLPKHMQSSVGPIRDLIQQHKQHEEDILTKFQLPDKDPLSCYLCRESIEKDDALDYVSCDDCDEMKSHVTCFQAILETTEQGYCPECSKLHVWGDLLQASKLREKFVQDGISYSTEDDSDSSVINLTAVEKQENICAFLNPLILEIKNRIPAFPVTKATLNNASFSIMPVFKHILEKYDSLIVEALLPVPVSQLQIIPQEQSDETDQKNVESPVNETALELQDLDSEEIDCYFRSCTVDPNRKDAFVSFHGNTDIRRLSSAEYYNMNGSTNRLKLELDRKKEQGVQTIESNISSVKSVVADKYITHVKYMRPIF</sequence>
<dbReference type="InterPro" id="IPR035901">
    <property type="entry name" value="GIY-YIG_endonuc_sf"/>
</dbReference>
<gene>
    <name evidence="10" type="ORF">INT47_011090</name>
</gene>
<proteinExistence type="inferred from homology"/>
<dbReference type="GO" id="GO:0000724">
    <property type="term" value="P:double-strand break repair via homologous recombination"/>
    <property type="evidence" value="ECO:0007669"/>
    <property type="project" value="TreeGrafter"/>
</dbReference>
<reference evidence="10" key="1">
    <citation type="submission" date="2020-12" db="EMBL/GenBank/DDBJ databases">
        <title>Metabolic potential, ecology and presence of endohyphal bacteria is reflected in genomic diversity of Mucoromycotina.</title>
        <authorList>
            <person name="Muszewska A."/>
            <person name="Okrasinska A."/>
            <person name="Steczkiewicz K."/>
            <person name="Drgas O."/>
            <person name="Orlowska M."/>
            <person name="Perlinska-Lenart U."/>
            <person name="Aleksandrzak-Piekarczyk T."/>
            <person name="Szatraj K."/>
            <person name="Zielenkiewicz U."/>
            <person name="Pilsyk S."/>
            <person name="Malc E."/>
            <person name="Mieczkowski P."/>
            <person name="Kruszewska J.S."/>
            <person name="Biernat P."/>
            <person name="Pawlowska J."/>
        </authorList>
    </citation>
    <scope>NUCLEOTIDE SEQUENCE</scope>
    <source>
        <strain evidence="10">WA0000017839</strain>
    </source>
</reference>
<evidence type="ECO:0000313" key="11">
    <source>
        <dbReference type="Proteomes" id="UP000603453"/>
    </source>
</evidence>
<evidence type="ECO:0000256" key="4">
    <source>
        <dbReference type="ARBA" id="ARBA00022801"/>
    </source>
</evidence>
<evidence type="ECO:0000256" key="5">
    <source>
        <dbReference type="ARBA" id="ARBA00023172"/>
    </source>
</evidence>
<dbReference type="Gene3D" id="3.40.1440.10">
    <property type="entry name" value="GIY-YIG endonuclease"/>
    <property type="match status" value="1"/>
</dbReference>
<comment type="caution">
    <text evidence="10">The sequence shown here is derived from an EMBL/GenBank/DDBJ whole genome shotgun (WGS) entry which is preliminary data.</text>
</comment>
<keyword evidence="11" id="KW-1185">Reference proteome</keyword>
<name>A0A8H7REK7_9FUNG</name>
<comment type="subcellular location">
    <subcellularLocation>
        <location evidence="8">Nucleus</location>
    </subcellularLocation>
</comment>
<dbReference type="InterPro" id="IPR050381">
    <property type="entry name" value="SLX1_endonuclease"/>
</dbReference>
<dbReference type="EMBL" id="JAEPRD010000017">
    <property type="protein sequence ID" value="KAG2208950.1"/>
    <property type="molecule type" value="Genomic_DNA"/>
</dbReference>
<dbReference type="CDD" id="cd10455">
    <property type="entry name" value="GIY-YIG_SLX1"/>
    <property type="match status" value="1"/>
</dbReference>
<dbReference type="InterPro" id="IPR027520">
    <property type="entry name" value="Slx1"/>
</dbReference>
<dbReference type="PANTHER" id="PTHR20208">
    <property type="entry name" value="STRUCTURE-SPECIFIC ENDONUCLEASE SUBUNIT SLX1"/>
    <property type="match status" value="1"/>
</dbReference>
<keyword evidence="3 8" id="KW-0227">DNA damage</keyword>
<dbReference type="Gene3D" id="3.30.40.10">
    <property type="entry name" value="Zinc/RING finger domain, C3HC4 (zinc finger)"/>
    <property type="match status" value="1"/>
</dbReference>
<evidence type="ECO:0000256" key="6">
    <source>
        <dbReference type="ARBA" id="ARBA00023204"/>
    </source>
</evidence>